<gene>
    <name evidence="1" type="ORF">SAMN02745114_01645</name>
</gene>
<feature type="non-terminal residue" evidence="1">
    <location>
        <position position="1"/>
    </location>
</feature>
<dbReference type="Proteomes" id="UP000190657">
    <property type="component" value="Unassembled WGS sequence"/>
</dbReference>
<evidence type="ECO:0000313" key="2">
    <source>
        <dbReference type="Proteomes" id="UP000190657"/>
    </source>
</evidence>
<evidence type="ECO:0000313" key="1">
    <source>
        <dbReference type="EMBL" id="SJZ80340.1"/>
    </source>
</evidence>
<accession>A0A1T4NM57</accession>
<sequence>GIRLSPYACDIWHSILYRKKEKISIKCKKAVEKVSEFRFLAKEDVYKYLD</sequence>
<proteinExistence type="predicted"/>
<keyword evidence="2" id="KW-1185">Reference proteome</keyword>
<reference evidence="1 2" key="1">
    <citation type="submission" date="2017-02" db="EMBL/GenBank/DDBJ databases">
        <authorList>
            <person name="Peterson S.W."/>
        </authorList>
    </citation>
    <scope>NUCLEOTIDE SEQUENCE [LARGE SCALE GENOMIC DNA]</scope>
    <source>
        <strain evidence="1 2">ATCC 51222</strain>
    </source>
</reference>
<name>A0A1T4NM57_9FIRM</name>
<dbReference type="AlphaFoldDB" id="A0A1T4NM57"/>
<dbReference type="EMBL" id="FUWW01000025">
    <property type="protein sequence ID" value="SJZ80340.1"/>
    <property type="molecule type" value="Genomic_DNA"/>
</dbReference>
<protein>
    <submittedName>
        <fullName evidence="1">Uncharacterized protein</fullName>
    </submittedName>
</protein>
<organism evidence="1 2">
    <name type="scientific">Eubacterium coprostanoligenes</name>
    <dbReference type="NCBI Taxonomy" id="290054"/>
    <lineage>
        <taxon>Bacteria</taxon>
        <taxon>Bacillati</taxon>
        <taxon>Bacillota</taxon>
        <taxon>Clostridia</taxon>
        <taxon>Eubacteriales</taxon>
        <taxon>Eubacteriaceae</taxon>
        <taxon>Eubacterium</taxon>
    </lineage>
</organism>